<comment type="caution">
    <text evidence="15">The sequence shown here is derived from an EMBL/GenBank/DDBJ whole genome shotgun (WGS) entry which is preliminary data.</text>
</comment>
<evidence type="ECO:0000256" key="2">
    <source>
        <dbReference type="ARBA" id="ARBA00022448"/>
    </source>
</evidence>
<evidence type="ECO:0000256" key="11">
    <source>
        <dbReference type="RuleBase" id="RU003357"/>
    </source>
</evidence>
<evidence type="ECO:0000259" key="13">
    <source>
        <dbReference type="Pfam" id="PF00593"/>
    </source>
</evidence>
<evidence type="ECO:0000256" key="4">
    <source>
        <dbReference type="ARBA" id="ARBA00022692"/>
    </source>
</evidence>
<name>A0A246JYT2_9SPHN</name>
<dbReference type="InterPro" id="IPR037066">
    <property type="entry name" value="Plug_dom_sf"/>
</dbReference>
<evidence type="ECO:0000256" key="9">
    <source>
        <dbReference type="PROSITE-ProRule" id="PRU01360"/>
    </source>
</evidence>
<evidence type="ECO:0000313" key="16">
    <source>
        <dbReference type="Proteomes" id="UP000197097"/>
    </source>
</evidence>
<dbReference type="Gene3D" id="2.40.170.20">
    <property type="entry name" value="TonB-dependent receptor, beta-barrel domain"/>
    <property type="match status" value="1"/>
</dbReference>
<comment type="subcellular location">
    <subcellularLocation>
        <location evidence="1 9">Cell outer membrane</location>
        <topology evidence="1 9">Multi-pass membrane protein</topology>
    </subcellularLocation>
</comment>
<protein>
    <submittedName>
        <fullName evidence="15">TonB-dependent siderophore receptor</fullName>
    </submittedName>
</protein>
<evidence type="ECO:0000256" key="7">
    <source>
        <dbReference type="ARBA" id="ARBA00023136"/>
    </source>
</evidence>
<dbReference type="GO" id="GO:0015344">
    <property type="term" value="F:siderophore uptake transmembrane transporter activity"/>
    <property type="evidence" value="ECO:0007669"/>
    <property type="project" value="TreeGrafter"/>
</dbReference>
<evidence type="ECO:0000256" key="10">
    <source>
        <dbReference type="PROSITE-ProRule" id="PRU10144"/>
    </source>
</evidence>
<dbReference type="GO" id="GO:0009279">
    <property type="term" value="C:cell outer membrane"/>
    <property type="evidence" value="ECO:0007669"/>
    <property type="project" value="UniProtKB-SubCell"/>
</dbReference>
<evidence type="ECO:0000256" key="1">
    <source>
        <dbReference type="ARBA" id="ARBA00004571"/>
    </source>
</evidence>
<sequence>MNRLGQDGGFGSDMRMGRRRHLLVVGAFALQVGLLAGPAQAQEAEPAADGDAIVVSGYRYLSEDTSGTTGLPLSLEKVPQSITLISEDFLEATDARTLGDVAQYTPGALFDGNPGGTSSVIKLRGFAAGNAIDGLNVGALDYEPDFATLERLEIVKGPTSVVYGAANPGGIINQVTKRARAGTLSHIELLGGSWDRWRIEGQLAGALNAAETVHVIGIAVHEEGDSFMQRVGSAKTVLYAGIDADLSAGLTGYIHGGYERYRRTSFDGIPTLPDGSPAPVGRSFFIGSGDFELVTPVVRVNGGLDWEASSALSVSLKVNYLRSNTTGESGFGYDLQPNGDFLIAVNKITKSTTEAFSAGLSGVYKFDDLGLADSFITVAANYQDYETQQAGTIPDMPQGDVANIFDGVDAIEALFNSRTYPGFDYGLNRRLRYFTLSTQASIKVAEPLTLLGGISWAKPDVSKQSGTGPWQDFSGDSQTSLRLAASLEPVKGLNFYASYSESFQPQLFIDAVGDVLPPLAGEQYEVGVKYVSPDRRILLTAALFDVRQANQARYDQTIDLIDRYAPVGKVRHRGFEMQAVGEITKGWQVNAGLAILDPTIREDDDTTLIGKTLTFLPKSTASIYTSYEFGGGAFVGGGIRYVGSVKTDFDRATRDIASYTLVDASAGYDFERFRVQLNIKNLFDKHYFVNNYQTLFYGNVVGEPRSVTISLRANF</sequence>
<keyword evidence="5 12" id="KW-0732">Signal</keyword>
<dbReference type="InterPro" id="IPR012910">
    <property type="entry name" value="Plug_dom"/>
</dbReference>
<keyword evidence="2 9" id="KW-0813">Transport</keyword>
<evidence type="ECO:0000256" key="6">
    <source>
        <dbReference type="ARBA" id="ARBA00023077"/>
    </source>
</evidence>
<dbReference type="InterPro" id="IPR000531">
    <property type="entry name" value="Beta-barrel_TonB"/>
</dbReference>
<feature type="domain" description="TonB-dependent receptor-like beta-barrel" evidence="13">
    <location>
        <begin position="245"/>
        <end position="682"/>
    </location>
</feature>
<dbReference type="PANTHER" id="PTHR32552:SF74">
    <property type="entry name" value="HYDROXAMATE SIDEROPHORE RECEPTOR FHUE"/>
    <property type="match status" value="1"/>
</dbReference>
<evidence type="ECO:0000256" key="8">
    <source>
        <dbReference type="ARBA" id="ARBA00023237"/>
    </source>
</evidence>
<evidence type="ECO:0000259" key="14">
    <source>
        <dbReference type="Pfam" id="PF07715"/>
    </source>
</evidence>
<dbReference type="InterPro" id="IPR039426">
    <property type="entry name" value="TonB-dep_rcpt-like"/>
</dbReference>
<evidence type="ECO:0000256" key="5">
    <source>
        <dbReference type="ARBA" id="ARBA00022729"/>
    </source>
</evidence>
<dbReference type="Proteomes" id="UP000197097">
    <property type="component" value="Unassembled WGS sequence"/>
</dbReference>
<dbReference type="Pfam" id="PF00593">
    <property type="entry name" value="TonB_dep_Rec_b-barrel"/>
    <property type="match status" value="1"/>
</dbReference>
<reference evidence="15 16" key="1">
    <citation type="journal article" date="2002" name="Int. J. Syst. Evol. Microbiol.">
        <title>Sphingopyxis witflariensis sp. nov., isolated from activated sludge.</title>
        <authorList>
            <person name="Kampfer P."/>
            <person name="Witzenberger R."/>
            <person name="Denner E.B."/>
            <person name="Busse H.J."/>
            <person name="Neef A."/>
        </authorList>
    </citation>
    <scope>NUCLEOTIDE SEQUENCE [LARGE SCALE GENOMIC DNA]</scope>
    <source>
        <strain evidence="15 16">DSM 14551</strain>
    </source>
</reference>
<keyword evidence="8 9" id="KW-0998">Cell outer membrane</keyword>
<dbReference type="Gene3D" id="2.170.130.10">
    <property type="entry name" value="TonB-dependent receptor, plug domain"/>
    <property type="match status" value="1"/>
</dbReference>
<dbReference type="InterPro" id="IPR010917">
    <property type="entry name" value="TonB_rcpt_CS"/>
</dbReference>
<evidence type="ECO:0000313" key="15">
    <source>
        <dbReference type="EMBL" id="OWQ98183.1"/>
    </source>
</evidence>
<keyword evidence="16" id="KW-1185">Reference proteome</keyword>
<proteinExistence type="inferred from homology"/>
<comment type="similarity">
    <text evidence="9 11">Belongs to the TonB-dependent receptor family.</text>
</comment>
<dbReference type="InterPro" id="IPR036942">
    <property type="entry name" value="Beta-barrel_TonB_sf"/>
</dbReference>
<feature type="short sequence motif" description="TonB C-terminal box" evidence="10">
    <location>
        <begin position="698"/>
        <end position="715"/>
    </location>
</feature>
<accession>A0A246JYT2</accession>
<dbReference type="CDD" id="cd01347">
    <property type="entry name" value="ligand_gated_channel"/>
    <property type="match status" value="1"/>
</dbReference>
<feature type="chain" id="PRO_5012105708" evidence="12">
    <location>
        <begin position="42"/>
        <end position="715"/>
    </location>
</feature>
<dbReference type="EMBL" id="NISJ01000003">
    <property type="protein sequence ID" value="OWQ98183.1"/>
    <property type="molecule type" value="Genomic_DNA"/>
</dbReference>
<feature type="domain" description="TonB-dependent receptor plug" evidence="14">
    <location>
        <begin position="75"/>
        <end position="171"/>
    </location>
</feature>
<keyword evidence="4 9" id="KW-0812">Transmembrane</keyword>
<dbReference type="SUPFAM" id="SSF56935">
    <property type="entry name" value="Porins"/>
    <property type="match status" value="1"/>
</dbReference>
<evidence type="ECO:0000256" key="12">
    <source>
        <dbReference type="SAM" id="SignalP"/>
    </source>
</evidence>
<keyword evidence="3 9" id="KW-1134">Transmembrane beta strand</keyword>
<dbReference type="PROSITE" id="PS01156">
    <property type="entry name" value="TONB_DEPENDENT_REC_2"/>
    <property type="match status" value="1"/>
</dbReference>
<keyword evidence="6 11" id="KW-0798">TonB box</keyword>
<organism evidence="15 16">
    <name type="scientific">Sphingopyxis witflariensis</name>
    <dbReference type="NCBI Taxonomy" id="173675"/>
    <lineage>
        <taxon>Bacteria</taxon>
        <taxon>Pseudomonadati</taxon>
        <taxon>Pseudomonadota</taxon>
        <taxon>Alphaproteobacteria</taxon>
        <taxon>Sphingomonadales</taxon>
        <taxon>Sphingomonadaceae</taxon>
        <taxon>Sphingopyxis</taxon>
    </lineage>
</organism>
<dbReference type="OrthoDB" id="9760333at2"/>
<gene>
    <name evidence="15" type="ORF">CDQ91_06575</name>
</gene>
<evidence type="ECO:0000256" key="3">
    <source>
        <dbReference type="ARBA" id="ARBA00022452"/>
    </source>
</evidence>
<keyword evidence="7 9" id="KW-0472">Membrane</keyword>
<dbReference type="PROSITE" id="PS52016">
    <property type="entry name" value="TONB_DEPENDENT_REC_3"/>
    <property type="match status" value="1"/>
</dbReference>
<keyword evidence="15" id="KW-0675">Receptor</keyword>
<feature type="signal peptide" evidence="12">
    <location>
        <begin position="1"/>
        <end position="41"/>
    </location>
</feature>
<dbReference type="PANTHER" id="PTHR32552">
    <property type="entry name" value="FERRICHROME IRON RECEPTOR-RELATED"/>
    <property type="match status" value="1"/>
</dbReference>
<dbReference type="Pfam" id="PF07715">
    <property type="entry name" value="Plug"/>
    <property type="match status" value="1"/>
</dbReference>
<dbReference type="AlphaFoldDB" id="A0A246JYT2"/>